<organism evidence="9 10">
    <name type="scientific">Tianweitania sediminis</name>
    <dbReference type="NCBI Taxonomy" id="1502156"/>
    <lineage>
        <taxon>Bacteria</taxon>
        <taxon>Pseudomonadati</taxon>
        <taxon>Pseudomonadota</taxon>
        <taxon>Alphaproteobacteria</taxon>
        <taxon>Hyphomicrobiales</taxon>
        <taxon>Phyllobacteriaceae</taxon>
        <taxon>Tianweitania</taxon>
    </lineage>
</organism>
<dbReference type="InterPro" id="IPR011990">
    <property type="entry name" value="TPR-like_helical_dom_sf"/>
</dbReference>
<reference evidence="9" key="1">
    <citation type="submission" date="2021-03" db="EMBL/GenBank/DDBJ databases">
        <title>Genome sequencing and assembly of Tianweitania sediminis.</title>
        <authorList>
            <person name="Chhetri G."/>
        </authorList>
    </citation>
    <scope>NUCLEOTIDE SEQUENCE</scope>
    <source>
        <strain evidence="9">Z8</strain>
    </source>
</reference>
<dbReference type="Proteomes" id="UP000666240">
    <property type="component" value="Unassembled WGS sequence"/>
</dbReference>
<dbReference type="GO" id="GO:0009279">
    <property type="term" value="C:cell outer membrane"/>
    <property type="evidence" value="ECO:0007669"/>
    <property type="project" value="UniProtKB-SubCell"/>
</dbReference>
<dbReference type="PROSITE" id="PS50005">
    <property type="entry name" value="TPR"/>
    <property type="match status" value="1"/>
</dbReference>
<dbReference type="PANTHER" id="PTHR45586:SF1">
    <property type="entry name" value="LIPOPOLYSACCHARIDE ASSEMBLY PROTEIN B"/>
    <property type="match status" value="1"/>
</dbReference>
<evidence type="ECO:0000256" key="5">
    <source>
        <dbReference type="ARBA" id="ARBA00023237"/>
    </source>
</evidence>
<keyword evidence="7" id="KW-0732">Signal</keyword>
<dbReference type="Gene3D" id="2.60.120.1440">
    <property type="match status" value="1"/>
</dbReference>
<evidence type="ECO:0000256" key="2">
    <source>
        <dbReference type="ARBA" id="ARBA00022737"/>
    </source>
</evidence>
<dbReference type="InterPro" id="IPR019734">
    <property type="entry name" value="TPR_rpt"/>
</dbReference>
<dbReference type="SUPFAM" id="SSF56935">
    <property type="entry name" value="Porins"/>
    <property type="match status" value="1"/>
</dbReference>
<evidence type="ECO:0000313" key="9">
    <source>
        <dbReference type="EMBL" id="MBP0440960.1"/>
    </source>
</evidence>
<keyword evidence="5" id="KW-0998">Cell outer membrane</keyword>
<gene>
    <name evidence="9" type="ORF">J5Y06_20120</name>
</gene>
<comment type="subcellular location">
    <subcellularLocation>
        <location evidence="1">Cell outer membrane</location>
    </subcellularLocation>
</comment>
<evidence type="ECO:0000259" key="8">
    <source>
        <dbReference type="Pfam" id="PF04773"/>
    </source>
</evidence>
<evidence type="ECO:0000256" key="6">
    <source>
        <dbReference type="PROSITE-ProRule" id="PRU00339"/>
    </source>
</evidence>
<evidence type="ECO:0000256" key="3">
    <source>
        <dbReference type="ARBA" id="ARBA00022803"/>
    </source>
</evidence>
<dbReference type="SMART" id="SM00028">
    <property type="entry name" value="TPR"/>
    <property type="match status" value="5"/>
</dbReference>
<dbReference type="InterPro" id="IPR051012">
    <property type="entry name" value="CellSynth/LPSAsmb/PSIAsmb"/>
</dbReference>
<sequence>MRSLPFVGLFLAGSMLAGSASAEILPRTQGVAGAVIARKTGEEAKFIEIPAWRTVDINQDVVAGDILRTNANGNLAVLFSDRTQMRLGRNTTLLVKQVGATSDSAFELQSGTLWARAERGGAGLTIDTPAAAAAIRGTDWTMSVNGDTTSLIVLEGRIDFSNPQGSVSLTAGEAATATIGQAPSKTVVTDSDDREQMQFYFSLRGRDTNTILPATTLPGTALGSERGRIEALPPAARSTEDWLALAEIRLQFDGPEAAVAAADEAERRGLTGAQQARVALVRANAAYQTGRYAEAAALYERALPGLDAERRSVARFGGYFARSLANPDLQEEPPSGGIVGVGGAIADAVTKAYIEGLPAGIEVLRRAEQRYPQESSLPAIRSRFALLIDDREQAEEAIARALSLDPQDTFALETRSYYRAGIKGDVEGALSDAELAVSIAPGSATLWNTLGLAQSQRGALRESVASMQKAIALDAADPLTRTNLAFIYMEENRFAEAKEQIDIALQLDPSLDAALAARGRYYLQTNDHAKAQQDLLAATTANPASAQSLLLLAAAYYQSGNPVAGEQALDNADRLDRNDPVIASVRTAIAVDEFRADDAIIAAQDALKRTRDRGGDYAALSASRDAGSTLNDAFRLLNLNAWGRFYGDAVFDPFSGSSYFDQSLAGSVNPFINNLRFGNVPTEPETNDTSASSLLQGLLLSPQSLAAPSGSPTALLYPFLEVLAGGGVTVDNGDVGWQASLEVQGFAAGPIPTSLYVNVEGLEAGSLRGDDPVETGQYRLDDRSITGTGYIASRPTLNDTVVGYVTSQNFEFDLRVITPEIFVPFFGESVPQSGDARSTNAGVAWAHTFGYHNVATVGFLTNLLDENSSVDTPFITADGDALLPRTEIENSQQTYIGAFNHSLELGAVTLRYGVEAGTIRGDTMTAIFVPPVPPLEEDVSTFETDLDTRRAYLDALYEITPDLKVEAGLFGTSLQGEFTGTDVDEERLEPRVGIAWAPLEGQYLRAGFLRESSVLSSTTLAPIGVVGLQSNQARLAPNGYMDTIATRWESQWTQRLFTAVDYQHQEFHDQTIGIPATADTISLSEGRLDRVSATANVWIGGGLGAFATYAYTDSSNEDPDSVGFGQPLAFVPEHSGRVGLTYVHPSNVKATLAATYVGDRAGDEAGTEIDGYWSTDAFLTWEPFDKRLVLDLAAYNLLDEDFEIAPRTPGWGRTFVGSLKVRF</sequence>
<proteinExistence type="predicted"/>
<evidence type="ECO:0000256" key="1">
    <source>
        <dbReference type="ARBA" id="ARBA00004442"/>
    </source>
</evidence>
<protein>
    <submittedName>
        <fullName evidence="9">FecR domain-containing protein</fullName>
    </submittedName>
</protein>
<evidence type="ECO:0000256" key="7">
    <source>
        <dbReference type="SAM" id="SignalP"/>
    </source>
</evidence>
<dbReference type="RefSeq" id="WP_209336988.1">
    <property type="nucleotide sequence ID" value="NZ_JAGIYY010000010.1"/>
</dbReference>
<comment type="caution">
    <text evidence="9">The sequence shown here is derived from an EMBL/GenBank/DDBJ whole genome shotgun (WGS) entry which is preliminary data.</text>
</comment>
<feature type="signal peptide" evidence="7">
    <location>
        <begin position="1"/>
        <end position="22"/>
    </location>
</feature>
<keyword evidence="4" id="KW-0472">Membrane</keyword>
<dbReference type="InterPro" id="IPR036942">
    <property type="entry name" value="Beta-barrel_TonB_sf"/>
</dbReference>
<dbReference type="EMBL" id="JAGIYY010000010">
    <property type="protein sequence ID" value="MBP0440960.1"/>
    <property type="molecule type" value="Genomic_DNA"/>
</dbReference>
<feature type="chain" id="PRO_5035186545" evidence="7">
    <location>
        <begin position="23"/>
        <end position="1223"/>
    </location>
</feature>
<dbReference type="InterPro" id="IPR006860">
    <property type="entry name" value="FecR"/>
</dbReference>
<keyword evidence="3 6" id="KW-0802">TPR repeat</keyword>
<dbReference type="SUPFAM" id="SSF48452">
    <property type="entry name" value="TPR-like"/>
    <property type="match status" value="2"/>
</dbReference>
<dbReference type="Pfam" id="PF13181">
    <property type="entry name" value="TPR_8"/>
    <property type="match status" value="1"/>
</dbReference>
<evidence type="ECO:0000313" key="10">
    <source>
        <dbReference type="Proteomes" id="UP000666240"/>
    </source>
</evidence>
<keyword evidence="2" id="KW-0677">Repeat</keyword>
<feature type="repeat" description="TPR" evidence="6">
    <location>
        <begin position="478"/>
        <end position="511"/>
    </location>
</feature>
<dbReference type="Pfam" id="PF04773">
    <property type="entry name" value="FecR"/>
    <property type="match status" value="1"/>
</dbReference>
<dbReference type="Gene3D" id="1.25.40.10">
    <property type="entry name" value="Tetratricopeptide repeat domain"/>
    <property type="match status" value="3"/>
</dbReference>
<feature type="domain" description="FecR protein" evidence="8">
    <location>
        <begin position="66"/>
        <end position="158"/>
    </location>
</feature>
<keyword evidence="10" id="KW-1185">Reference proteome</keyword>
<dbReference type="Gene3D" id="2.40.170.20">
    <property type="entry name" value="TonB-dependent receptor, beta-barrel domain"/>
    <property type="match status" value="1"/>
</dbReference>
<dbReference type="AlphaFoldDB" id="A0A8J7R2N4"/>
<dbReference type="PANTHER" id="PTHR45586">
    <property type="entry name" value="TPR REPEAT-CONTAINING PROTEIN PA4667"/>
    <property type="match status" value="1"/>
</dbReference>
<evidence type="ECO:0000256" key="4">
    <source>
        <dbReference type="ARBA" id="ARBA00023136"/>
    </source>
</evidence>
<accession>A0A8J7R2N4</accession>
<name>A0A8J7R2N4_9HYPH</name>